<dbReference type="RefSeq" id="WP_074685127.1">
    <property type="nucleotide sequence ID" value="NZ_FNNF01000001.1"/>
</dbReference>
<organism evidence="2 3">
    <name type="scientific">Kandleria vitulina</name>
    <dbReference type="NCBI Taxonomy" id="1630"/>
    <lineage>
        <taxon>Bacteria</taxon>
        <taxon>Bacillati</taxon>
        <taxon>Bacillota</taxon>
        <taxon>Erysipelotrichia</taxon>
        <taxon>Erysipelotrichales</taxon>
        <taxon>Coprobacillaceae</taxon>
        <taxon>Kandleria</taxon>
    </lineage>
</organism>
<keyword evidence="1" id="KW-0472">Membrane</keyword>
<name>A0A1H2PWN7_9FIRM</name>
<evidence type="ECO:0000313" key="3">
    <source>
        <dbReference type="Proteomes" id="UP000182429"/>
    </source>
</evidence>
<accession>A0A1H2PWN7</accession>
<dbReference type="OrthoDB" id="3035712at2"/>
<keyword evidence="1" id="KW-0812">Transmembrane</keyword>
<keyword evidence="1" id="KW-1133">Transmembrane helix</keyword>
<evidence type="ECO:0000313" key="2">
    <source>
        <dbReference type="EMBL" id="SDV99257.1"/>
    </source>
</evidence>
<dbReference type="Proteomes" id="UP000182429">
    <property type="component" value="Unassembled WGS sequence"/>
</dbReference>
<protein>
    <submittedName>
        <fullName evidence="2">Uncharacterized protein</fullName>
    </submittedName>
</protein>
<dbReference type="AlphaFoldDB" id="A0A1H2PWN7"/>
<gene>
    <name evidence="2" type="ORF">SAMN04487759_10149</name>
</gene>
<feature type="transmembrane region" description="Helical" evidence="1">
    <location>
        <begin position="40"/>
        <end position="61"/>
    </location>
</feature>
<dbReference type="EMBL" id="FNNF01000001">
    <property type="protein sequence ID" value="SDV99257.1"/>
    <property type="molecule type" value="Genomic_DNA"/>
</dbReference>
<proteinExistence type="predicted"/>
<evidence type="ECO:0000256" key="1">
    <source>
        <dbReference type="SAM" id="Phobius"/>
    </source>
</evidence>
<reference evidence="2 3" key="1">
    <citation type="submission" date="2016-10" db="EMBL/GenBank/DDBJ databases">
        <authorList>
            <person name="de Groot N.N."/>
        </authorList>
    </citation>
    <scope>NUCLEOTIDE SEQUENCE [LARGE SCALE GENOMIC DNA]</scope>
    <source>
        <strain evidence="2 3">S3b</strain>
    </source>
</reference>
<sequence>MGIFTDGDEEEDELFDLYMLNEIHEGSSKSGSTNHSGGCLTSFLLIMTVPIGIVFGVISIIV</sequence>